<feature type="region of interest" description="Disordered" evidence="1">
    <location>
        <begin position="122"/>
        <end position="160"/>
    </location>
</feature>
<dbReference type="Proteomes" id="UP000324222">
    <property type="component" value="Unassembled WGS sequence"/>
</dbReference>
<sequence>MNMLHESYEQVRPRPLFHPNSWSSPSPTVRPRPPPPLLLREEMAESHQDEDMTQLVTSMLSCALSDEEPPVDLAQLRQRVGSLPILQEQPHHPEVPQQSSSLGGPTRDDELLEAIRDLRRRRSTRPKVIIPRPSFGNPAPPARRRSDPPRLSQASQTIAPAIKKMPEETRSFPVPWGRRLRTVSVETQTENFASVVRRRHHAVPSWDPMPEEMFVMDDVSDSPLNSWSMESSFDTPRQTNVSSNKYADTTFLNISFEEVSLSDLASNYASLSQPRAASWSSALPSSTDVEVVHYSVILQNRTVATNTDHVGWRRSQKIHRNRVRSRGVALGWSSHPETASVATQTSP</sequence>
<name>A0A5B7G0N1_PORTR</name>
<reference evidence="2 3" key="1">
    <citation type="submission" date="2019-05" db="EMBL/GenBank/DDBJ databases">
        <title>Another draft genome of Portunus trituberculatus and its Hox gene families provides insights of decapod evolution.</title>
        <authorList>
            <person name="Jeong J.-H."/>
            <person name="Song I."/>
            <person name="Kim S."/>
            <person name="Choi T."/>
            <person name="Kim D."/>
            <person name="Ryu S."/>
            <person name="Kim W."/>
        </authorList>
    </citation>
    <scope>NUCLEOTIDE SEQUENCE [LARGE SCALE GENOMIC DNA]</scope>
    <source>
        <tissue evidence="2">Muscle</tissue>
    </source>
</reference>
<evidence type="ECO:0000313" key="3">
    <source>
        <dbReference type="Proteomes" id="UP000324222"/>
    </source>
</evidence>
<proteinExistence type="predicted"/>
<gene>
    <name evidence="2" type="ORF">E2C01_044923</name>
</gene>
<accession>A0A5B7G0N1</accession>
<comment type="caution">
    <text evidence="2">The sequence shown here is derived from an EMBL/GenBank/DDBJ whole genome shotgun (WGS) entry which is preliminary data.</text>
</comment>
<dbReference type="AlphaFoldDB" id="A0A5B7G0N1"/>
<evidence type="ECO:0000313" key="2">
    <source>
        <dbReference type="EMBL" id="MPC51085.1"/>
    </source>
</evidence>
<feature type="region of interest" description="Disordered" evidence="1">
    <location>
        <begin position="1"/>
        <end position="37"/>
    </location>
</feature>
<keyword evidence="3" id="KW-1185">Reference proteome</keyword>
<protein>
    <submittedName>
        <fullName evidence="2">Uncharacterized protein</fullName>
    </submittedName>
</protein>
<evidence type="ECO:0000256" key="1">
    <source>
        <dbReference type="SAM" id="MobiDB-lite"/>
    </source>
</evidence>
<feature type="region of interest" description="Disordered" evidence="1">
    <location>
        <begin position="86"/>
        <end position="108"/>
    </location>
</feature>
<organism evidence="2 3">
    <name type="scientific">Portunus trituberculatus</name>
    <name type="common">Swimming crab</name>
    <name type="synonym">Neptunus trituberculatus</name>
    <dbReference type="NCBI Taxonomy" id="210409"/>
    <lineage>
        <taxon>Eukaryota</taxon>
        <taxon>Metazoa</taxon>
        <taxon>Ecdysozoa</taxon>
        <taxon>Arthropoda</taxon>
        <taxon>Crustacea</taxon>
        <taxon>Multicrustacea</taxon>
        <taxon>Malacostraca</taxon>
        <taxon>Eumalacostraca</taxon>
        <taxon>Eucarida</taxon>
        <taxon>Decapoda</taxon>
        <taxon>Pleocyemata</taxon>
        <taxon>Brachyura</taxon>
        <taxon>Eubrachyura</taxon>
        <taxon>Portunoidea</taxon>
        <taxon>Portunidae</taxon>
        <taxon>Portuninae</taxon>
        <taxon>Portunus</taxon>
    </lineage>
</organism>
<dbReference type="OrthoDB" id="10543029at2759"/>
<dbReference type="EMBL" id="VSRR010009939">
    <property type="protein sequence ID" value="MPC51085.1"/>
    <property type="molecule type" value="Genomic_DNA"/>
</dbReference>
<feature type="compositionally biased region" description="Basic and acidic residues" evidence="1">
    <location>
        <begin position="1"/>
        <end position="12"/>
    </location>
</feature>
<feature type="compositionally biased region" description="Pro residues" evidence="1">
    <location>
        <begin position="28"/>
        <end position="37"/>
    </location>
</feature>